<protein>
    <recommendedName>
        <fullName evidence="4">SH3 domain-containing protein</fullName>
    </recommendedName>
</protein>
<accession>A0A6A5ZL92</accession>
<feature type="compositionally biased region" description="Low complexity" evidence="3">
    <location>
        <begin position="1041"/>
        <end position="1056"/>
    </location>
</feature>
<dbReference type="AlphaFoldDB" id="A0A6A5ZL92"/>
<dbReference type="Proteomes" id="UP000799770">
    <property type="component" value="Unassembled WGS sequence"/>
</dbReference>
<dbReference type="PROSITE" id="PS50002">
    <property type="entry name" value="SH3"/>
    <property type="match status" value="1"/>
</dbReference>
<dbReference type="OrthoDB" id="6133115at2759"/>
<feature type="compositionally biased region" description="Basic and acidic residues" evidence="3">
    <location>
        <begin position="530"/>
        <end position="548"/>
    </location>
</feature>
<feature type="compositionally biased region" description="Acidic residues" evidence="3">
    <location>
        <begin position="902"/>
        <end position="911"/>
    </location>
</feature>
<feature type="compositionally biased region" description="Acidic residues" evidence="3">
    <location>
        <begin position="109"/>
        <end position="118"/>
    </location>
</feature>
<evidence type="ECO:0000256" key="2">
    <source>
        <dbReference type="PROSITE-ProRule" id="PRU00192"/>
    </source>
</evidence>
<proteinExistence type="predicted"/>
<feature type="domain" description="SH3" evidence="4">
    <location>
        <begin position="565"/>
        <end position="631"/>
    </location>
</feature>
<feature type="region of interest" description="Disordered" evidence="3">
    <location>
        <begin position="107"/>
        <end position="129"/>
    </location>
</feature>
<reference evidence="5" key="1">
    <citation type="journal article" date="2020" name="Stud. Mycol.">
        <title>101 Dothideomycetes genomes: a test case for predicting lifestyles and emergence of pathogens.</title>
        <authorList>
            <person name="Haridas S."/>
            <person name="Albert R."/>
            <person name="Binder M."/>
            <person name="Bloem J."/>
            <person name="Labutti K."/>
            <person name="Salamov A."/>
            <person name="Andreopoulos B."/>
            <person name="Baker S."/>
            <person name="Barry K."/>
            <person name="Bills G."/>
            <person name="Bluhm B."/>
            <person name="Cannon C."/>
            <person name="Castanera R."/>
            <person name="Culley D."/>
            <person name="Daum C."/>
            <person name="Ezra D."/>
            <person name="Gonzalez J."/>
            <person name="Henrissat B."/>
            <person name="Kuo A."/>
            <person name="Liang C."/>
            <person name="Lipzen A."/>
            <person name="Lutzoni F."/>
            <person name="Magnuson J."/>
            <person name="Mondo S."/>
            <person name="Nolan M."/>
            <person name="Ohm R."/>
            <person name="Pangilinan J."/>
            <person name="Park H.-J."/>
            <person name="Ramirez L."/>
            <person name="Alfaro M."/>
            <person name="Sun H."/>
            <person name="Tritt A."/>
            <person name="Yoshinaga Y."/>
            <person name="Zwiers L.-H."/>
            <person name="Turgeon B."/>
            <person name="Goodwin S."/>
            <person name="Spatafora J."/>
            <person name="Crous P."/>
            <person name="Grigoriev I."/>
        </authorList>
    </citation>
    <scope>NUCLEOTIDE SEQUENCE</scope>
    <source>
        <strain evidence="5">CBS 627.86</strain>
    </source>
</reference>
<evidence type="ECO:0000313" key="6">
    <source>
        <dbReference type="Proteomes" id="UP000799770"/>
    </source>
</evidence>
<dbReference type="InterPro" id="IPR036028">
    <property type="entry name" value="SH3-like_dom_sf"/>
</dbReference>
<feature type="compositionally biased region" description="Basic and acidic residues" evidence="3">
    <location>
        <begin position="885"/>
        <end position="901"/>
    </location>
</feature>
<feature type="compositionally biased region" description="Basic and acidic residues" evidence="3">
    <location>
        <begin position="912"/>
        <end position="959"/>
    </location>
</feature>
<feature type="region of interest" description="Disordered" evidence="3">
    <location>
        <begin position="629"/>
        <end position="719"/>
    </location>
</feature>
<name>A0A6A5ZL92_9PLEO</name>
<dbReference type="InterPro" id="IPR013087">
    <property type="entry name" value="Znf_C2H2_type"/>
</dbReference>
<feature type="compositionally biased region" description="Basic and acidic residues" evidence="3">
    <location>
        <begin position="825"/>
        <end position="836"/>
    </location>
</feature>
<dbReference type="PANTHER" id="PTHR35391">
    <property type="entry name" value="C2H2-TYPE DOMAIN-CONTAINING PROTEIN-RELATED"/>
    <property type="match status" value="1"/>
</dbReference>
<feature type="compositionally biased region" description="Basic and acidic residues" evidence="3">
    <location>
        <begin position="1081"/>
        <end position="1092"/>
    </location>
</feature>
<feature type="compositionally biased region" description="Acidic residues" evidence="3">
    <location>
        <begin position="998"/>
        <end position="1011"/>
    </location>
</feature>
<feature type="region of interest" description="Disordered" evidence="3">
    <location>
        <begin position="1072"/>
        <end position="1092"/>
    </location>
</feature>
<feature type="compositionally biased region" description="Low complexity" evidence="3">
    <location>
        <begin position="696"/>
        <end position="712"/>
    </location>
</feature>
<feature type="compositionally biased region" description="Polar residues" evidence="3">
    <location>
        <begin position="654"/>
        <end position="668"/>
    </location>
</feature>
<evidence type="ECO:0000313" key="5">
    <source>
        <dbReference type="EMBL" id="KAF2119218.1"/>
    </source>
</evidence>
<dbReference type="Gene3D" id="2.30.30.40">
    <property type="entry name" value="SH3 Domains"/>
    <property type="match status" value="1"/>
</dbReference>
<sequence length="1092" mass="122785">MSQSVSERCRVGIGHLKAIATALSSARRQGGPVGFDRVNDELERFTLWIGNIGALHHPDSPLSLEARLREAEDILTYVLELLEELTDVAGDLSEIVSGQRNARFVSPVDFDEPASSDDDATHSHEELNEENELVDEIGDCVTRLFRVSSLIRKAAPTDLFAKALSKNRYQFDDHFDIAHVGEKFPKLATDERASLRRRLGRAITQRRHYLKYIQDHRYRLDAATENEAAYGNVASVAVKETAPLSALRNAKSLLDSSSRPSTFITKASTLVPGRINAQMIAVGEESDTENDAVSYTTVSRTVDGDYGPSTTDRIPKLEELKKTGKKEIECPFCFRFQKFKTERAWRRHVFHDLRPYVCTFPACDAPFFGNINDWFNHELQTHRVSYLCLLCRGKGYHTKDRYVEHLRRQHQDLLEDGDEEQLIEVARESLQLIPAQDCPCCYTWVDRLRDRGLSSDVPQATTGDVLVVLPNDFKRHLAAHLEQLAMFAIPIGSSIDEDMGSNVAIEEGPEATSAPSVATTLTFNSAGRGSSDHESEGYDETNMSKEAHGVPSEPRIGWVIDPRLNPPFTVQAIYGHNAVDQFGLTFREGQLICVTDILENRFDEYRGHYTDDDGVKHDGVFPKDYVARHRGSSLKSEERVTTEGSPLEGADTLGYSSEKITQIGSNNSRESDDAASESPAPLTTGGTARTRDMRGADAAAQAASRNDSAADQPDYRGTGYGEEQEWAYLRHHRPTRLSDVLEEDERDPIRERSPIRTRLEMERHEEGQDRVSTGLEYQKGYQTADQPDYSGTGYGTDWAAGMRHHRPTRLSDVLEEDERISIRTSLERARLGEGQDRASTGLEHQQDYQTADQPDYSGTGYGEEWPNMRHHRPTRLSDVLEEEDRSSVRTFLERARHNEGRDPEEDEESATEETHQARYELDQSKSREKERVERLYAERRQQDQEQEDRAEKPIYENEQRAPAFHIRRQSKEAITPEQVRARQAVRNLGKVRGFEDDYAISSDEDEEESIAEDVTRNRLGIPEAKGKEAAIDFPAHDRRPSAASASTVSSTGSKSSISNVNVVNKKLGAIFGEDIPASGEGAEKKEEHLGEG</sequence>
<evidence type="ECO:0000259" key="4">
    <source>
        <dbReference type="PROSITE" id="PS50002"/>
    </source>
</evidence>
<dbReference type="Pfam" id="PF26082">
    <property type="entry name" value="zf-C2H2_AcuF"/>
    <property type="match status" value="1"/>
</dbReference>
<feature type="region of interest" description="Disordered" evidence="3">
    <location>
        <begin position="522"/>
        <end position="550"/>
    </location>
</feature>
<evidence type="ECO:0000256" key="1">
    <source>
        <dbReference type="ARBA" id="ARBA00022443"/>
    </source>
</evidence>
<feature type="compositionally biased region" description="Basic and acidic residues" evidence="3">
    <location>
        <begin position="1024"/>
        <end position="1040"/>
    </location>
</feature>
<feature type="region of interest" description="Disordered" evidence="3">
    <location>
        <begin position="825"/>
        <end position="978"/>
    </location>
</feature>
<dbReference type="SMART" id="SM00355">
    <property type="entry name" value="ZnF_C2H2"/>
    <property type="match status" value="3"/>
</dbReference>
<dbReference type="EMBL" id="ML977315">
    <property type="protein sequence ID" value="KAF2119218.1"/>
    <property type="molecule type" value="Genomic_DNA"/>
</dbReference>
<gene>
    <name evidence="5" type="ORF">BDV96DRAFT_642256</name>
</gene>
<organism evidence="5 6">
    <name type="scientific">Lophiotrema nucula</name>
    <dbReference type="NCBI Taxonomy" id="690887"/>
    <lineage>
        <taxon>Eukaryota</taxon>
        <taxon>Fungi</taxon>
        <taxon>Dikarya</taxon>
        <taxon>Ascomycota</taxon>
        <taxon>Pezizomycotina</taxon>
        <taxon>Dothideomycetes</taxon>
        <taxon>Pleosporomycetidae</taxon>
        <taxon>Pleosporales</taxon>
        <taxon>Lophiotremataceae</taxon>
        <taxon>Lophiotrema</taxon>
    </lineage>
</organism>
<dbReference type="SUPFAM" id="SSF50044">
    <property type="entry name" value="SH3-domain"/>
    <property type="match status" value="1"/>
</dbReference>
<dbReference type="InterPro" id="IPR001452">
    <property type="entry name" value="SH3_domain"/>
</dbReference>
<evidence type="ECO:0000256" key="3">
    <source>
        <dbReference type="SAM" id="MobiDB-lite"/>
    </source>
</evidence>
<dbReference type="PANTHER" id="PTHR35391:SF7">
    <property type="entry name" value="C2H2-TYPE DOMAIN-CONTAINING PROTEIN"/>
    <property type="match status" value="1"/>
</dbReference>
<keyword evidence="6" id="KW-1185">Reference proteome</keyword>
<keyword evidence="1 2" id="KW-0728">SH3 domain</keyword>
<dbReference type="InterPro" id="IPR058925">
    <property type="entry name" value="zf-C2H2_AcuF"/>
</dbReference>
<feature type="region of interest" description="Disordered" evidence="3">
    <location>
        <begin position="998"/>
        <end position="1056"/>
    </location>
</feature>